<dbReference type="InterPro" id="IPR000014">
    <property type="entry name" value="PAS"/>
</dbReference>
<reference evidence="7 8" key="1">
    <citation type="submission" date="2020-07" db="EMBL/GenBank/DDBJ databases">
        <title>Novel species isolated from subtropical streams in China.</title>
        <authorList>
            <person name="Lu H."/>
        </authorList>
    </citation>
    <scope>NUCLEOTIDE SEQUENCE [LARGE SCALE GENOMIC DNA]</scope>
    <source>
        <strain evidence="7 8">FT3S</strain>
    </source>
</reference>
<dbReference type="InterPro" id="IPR013656">
    <property type="entry name" value="PAS_4"/>
</dbReference>
<protein>
    <submittedName>
        <fullName evidence="7">PAS domain-containing protein</fullName>
    </submittedName>
</protein>
<proteinExistence type="predicted"/>
<dbReference type="AlphaFoldDB" id="A0A7W2EFJ8"/>
<dbReference type="Gene3D" id="3.30.565.10">
    <property type="entry name" value="Histidine kinase-like ATPase, C-terminal domain"/>
    <property type="match status" value="1"/>
</dbReference>
<dbReference type="NCBIfam" id="TIGR00229">
    <property type="entry name" value="sensory_box"/>
    <property type="match status" value="1"/>
</dbReference>
<accession>A0A7W2EFJ8</accession>
<dbReference type="CDD" id="cd00130">
    <property type="entry name" value="PAS"/>
    <property type="match status" value="1"/>
</dbReference>
<evidence type="ECO:0000256" key="3">
    <source>
        <dbReference type="ARBA" id="ARBA00023012"/>
    </source>
</evidence>
<organism evidence="7 8">
    <name type="scientific">Rugamonas fusca</name>
    <dbReference type="NCBI Taxonomy" id="2758568"/>
    <lineage>
        <taxon>Bacteria</taxon>
        <taxon>Pseudomonadati</taxon>
        <taxon>Pseudomonadota</taxon>
        <taxon>Betaproteobacteria</taxon>
        <taxon>Burkholderiales</taxon>
        <taxon>Oxalobacteraceae</taxon>
        <taxon>Telluria group</taxon>
        <taxon>Rugamonas</taxon>
    </lineage>
</organism>
<evidence type="ECO:0000259" key="5">
    <source>
        <dbReference type="PROSITE" id="PS50112"/>
    </source>
</evidence>
<dbReference type="Pfam" id="PF07730">
    <property type="entry name" value="HisKA_3"/>
    <property type="match status" value="1"/>
</dbReference>
<dbReference type="Gene3D" id="1.20.5.1930">
    <property type="match status" value="1"/>
</dbReference>
<feature type="domain" description="PAS" evidence="5">
    <location>
        <begin position="80"/>
        <end position="125"/>
    </location>
</feature>
<name>A0A7W2EFJ8_9BURK</name>
<dbReference type="SUPFAM" id="SSF55785">
    <property type="entry name" value="PYP-like sensor domain (PAS domain)"/>
    <property type="match status" value="1"/>
</dbReference>
<dbReference type="PANTHER" id="PTHR24421">
    <property type="entry name" value="NITRATE/NITRITE SENSOR PROTEIN NARX-RELATED"/>
    <property type="match status" value="1"/>
</dbReference>
<dbReference type="PANTHER" id="PTHR24421:SF59">
    <property type="entry name" value="OXYGEN SENSOR HISTIDINE KINASE NREB"/>
    <property type="match status" value="1"/>
</dbReference>
<dbReference type="EMBL" id="JACEZS010000004">
    <property type="protein sequence ID" value="MBA5605004.1"/>
    <property type="molecule type" value="Genomic_DNA"/>
</dbReference>
<dbReference type="Pfam" id="PF08448">
    <property type="entry name" value="PAS_4"/>
    <property type="match status" value="1"/>
</dbReference>
<keyword evidence="4" id="KW-0812">Transmembrane</keyword>
<evidence type="ECO:0000256" key="4">
    <source>
        <dbReference type="SAM" id="Phobius"/>
    </source>
</evidence>
<dbReference type="SMART" id="SM00091">
    <property type="entry name" value="PAS"/>
    <property type="match status" value="1"/>
</dbReference>
<evidence type="ECO:0000259" key="6">
    <source>
        <dbReference type="PROSITE" id="PS50113"/>
    </source>
</evidence>
<keyword evidence="1" id="KW-0808">Transferase</keyword>
<dbReference type="InterPro" id="IPR035965">
    <property type="entry name" value="PAS-like_dom_sf"/>
</dbReference>
<evidence type="ECO:0000256" key="1">
    <source>
        <dbReference type="ARBA" id="ARBA00022679"/>
    </source>
</evidence>
<dbReference type="PROSITE" id="PS50113">
    <property type="entry name" value="PAC"/>
    <property type="match status" value="1"/>
</dbReference>
<keyword evidence="2" id="KW-0418">Kinase</keyword>
<dbReference type="InterPro" id="IPR000700">
    <property type="entry name" value="PAS-assoc_C"/>
</dbReference>
<dbReference type="GO" id="GO:0046983">
    <property type="term" value="F:protein dimerization activity"/>
    <property type="evidence" value="ECO:0007669"/>
    <property type="project" value="InterPro"/>
</dbReference>
<dbReference type="Gene3D" id="3.30.450.20">
    <property type="entry name" value="PAS domain"/>
    <property type="match status" value="1"/>
</dbReference>
<sequence length="436" mass="47023">MNNWSTLLLRPASAGAALLLAGWLGGAAWGHPALADAGYLVASGMSLLAGVLLWRRHVADVRQRADAAAHLAAAQANASAELQLREIVAMLPAPLFIKDGQSRFVMMNTACEELFGVPFALLEGRRGSAYFPSEQMEGFLAHDRAAFAGGQLIVNEEFVWCAGRAENRQMQTFKKPVFDADGQPQLLIGMCFDITDRKRTEAALQRTLDQLRAMTLHQDRIREDERRRIALNIHDELGQNLLAMRLDVARLHARTAARHAALHRQSGQVLATLDATIKSVREVINDLHPSTLDLGLCAAIEWLLGQLEQRGGLRYRLQVLDDSANALLPLDLTSSLFRLVQAALTSIACFARAGAVTVSLNLKAEAMTIVLHADGAGILQAEQATRDAFGIRAIKERVAAMGGEMVLARSQGGSMMTLLLPGVAAGQPASPQAAPA</sequence>
<dbReference type="GO" id="GO:0016020">
    <property type="term" value="C:membrane"/>
    <property type="evidence" value="ECO:0007669"/>
    <property type="project" value="InterPro"/>
</dbReference>
<feature type="transmembrane region" description="Helical" evidence="4">
    <location>
        <begin position="37"/>
        <end position="54"/>
    </location>
</feature>
<evidence type="ECO:0000256" key="2">
    <source>
        <dbReference type="ARBA" id="ARBA00022777"/>
    </source>
</evidence>
<evidence type="ECO:0000313" key="8">
    <source>
        <dbReference type="Proteomes" id="UP000566711"/>
    </source>
</evidence>
<keyword evidence="3" id="KW-0902">Two-component regulatory system</keyword>
<keyword evidence="4" id="KW-0472">Membrane</keyword>
<keyword evidence="4" id="KW-1133">Transmembrane helix</keyword>
<gene>
    <name evidence="7" type="ORF">H3H36_06455</name>
</gene>
<dbReference type="PROSITE" id="PS50112">
    <property type="entry name" value="PAS"/>
    <property type="match status" value="1"/>
</dbReference>
<feature type="domain" description="PAC" evidence="6">
    <location>
        <begin position="154"/>
        <end position="206"/>
    </location>
</feature>
<comment type="caution">
    <text evidence="7">The sequence shown here is derived from an EMBL/GenBank/DDBJ whole genome shotgun (WGS) entry which is preliminary data.</text>
</comment>
<evidence type="ECO:0000313" key="7">
    <source>
        <dbReference type="EMBL" id="MBA5605004.1"/>
    </source>
</evidence>
<dbReference type="GO" id="GO:0000155">
    <property type="term" value="F:phosphorelay sensor kinase activity"/>
    <property type="evidence" value="ECO:0007669"/>
    <property type="project" value="InterPro"/>
</dbReference>
<keyword evidence="8" id="KW-1185">Reference proteome</keyword>
<dbReference type="InterPro" id="IPR050482">
    <property type="entry name" value="Sensor_HK_TwoCompSys"/>
</dbReference>
<dbReference type="RefSeq" id="WP_229219790.1">
    <property type="nucleotide sequence ID" value="NZ_JACEZS010000004.1"/>
</dbReference>
<dbReference type="InterPro" id="IPR011712">
    <property type="entry name" value="Sig_transdc_His_kin_sub3_dim/P"/>
</dbReference>
<dbReference type="Proteomes" id="UP000566711">
    <property type="component" value="Unassembled WGS sequence"/>
</dbReference>
<dbReference type="InterPro" id="IPR036890">
    <property type="entry name" value="HATPase_C_sf"/>
</dbReference>